<proteinExistence type="predicted"/>
<reference evidence="3" key="1">
    <citation type="submission" date="2017-09" db="EMBL/GenBank/DDBJ databases">
        <authorList>
            <person name="Varghese N."/>
            <person name="Submissions S."/>
        </authorList>
    </citation>
    <scope>NUCLEOTIDE SEQUENCE [LARGE SCALE GENOMIC DNA]</scope>
    <source>
        <strain evidence="3">DSM 25885</strain>
    </source>
</reference>
<name>A0A285MVA8_9FLAO</name>
<dbReference type="RefSeq" id="WP_165769960.1">
    <property type="nucleotide sequence ID" value="NZ_OBEH01000004.1"/>
</dbReference>
<evidence type="ECO:0000313" key="2">
    <source>
        <dbReference type="EMBL" id="SNZ01048.1"/>
    </source>
</evidence>
<dbReference type="AlphaFoldDB" id="A0A285MVA8"/>
<organism evidence="2 3">
    <name type="scientific">Flagellimonas pacifica</name>
    <dbReference type="NCBI Taxonomy" id="1247520"/>
    <lineage>
        <taxon>Bacteria</taxon>
        <taxon>Pseudomonadati</taxon>
        <taxon>Bacteroidota</taxon>
        <taxon>Flavobacteriia</taxon>
        <taxon>Flavobacteriales</taxon>
        <taxon>Flavobacteriaceae</taxon>
        <taxon>Flagellimonas</taxon>
    </lineage>
</organism>
<gene>
    <name evidence="2" type="ORF">SAMN06265377_2878</name>
</gene>
<feature type="domain" description="Putative auto-transporter adhesin head GIN" evidence="1">
    <location>
        <begin position="39"/>
        <end position="171"/>
    </location>
</feature>
<dbReference type="InterPro" id="IPR021255">
    <property type="entry name" value="DUF2807"/>
</dbReference>
<protein>
    <submittedName>
        <fullName evidence="2">Putative auto-transporter adhesin, head GIN domain</fullName>
    </submittedName>
</protein>
<dbReference type="Pfam" id="PF10988">
    <property type="entry name" value="DUF2807"/>
    <property type="match status" value="1"/>
</dbReference>
<evidence type="ECO:0000313" key="3">
    <source>
        <dbReference type="Proteomes" id="UP000219048"/>
    </source>
</evidence>
<dbReference type="EMBL" id="OBEH01000004">
    <property type="protein sequence ID" value="SNZ01048.1"/>
    <property type="molecule type" value="Genomic_DNA"/>
</dbReference>
<evidence type="ECO:0000259" key="1">
    <source>
        <dbReference type="Pfam" id="PF10988"/>
    </source>
</evidence>
<dbReference type="Gene3D" id="2.160.20.120">
    <property type="match status" value="1"/>
</dbReference>
<keyword evidence="3" id="KW-1185">Reference proteome</keyword>
<dbReference type="Proteomes" id="UP000219048">
    <property type="component" value="Unassembled WGS sequence"/>
</dbReference>
<sequence>MKNLILLLLLLCHITLLAQRKPKIKGSRIVTEVNEELPAFNAVQLNDNLDIVLKKSFGPGYEITADDNLIDILKFKVEDSTLVVSSFYNVTAKKQFDITINYTELRAITLKDGSIVTDDIINSDELFVDAFANTRLNLKASAAVMDINMEDTSKGDFNVDVDSLNVSLGNRSEAYIYAVNGTSLVDIDGNGSLTFEGTSDTIQTNLTGNAKLKAEKMEAAVIKARLENAANARIYAFRDLELSAKGNSKTYLFGNPKITVLEFLDTSQLIKKME</sequence>
<accession>A0A285MVA8</accession>